<keyword evidence="1" id="KW-1133">Transmembrane helix</keyword>
<keyword evidence="1" id="KW-0472">Membrane</keyword>
<protein>
    <submittedName>
        <fullName evidence="2">Uncharacterized protein</fullName>
    </submittedName>
</protein>
<feature type="transmembrane region" description="Helical" evidence="1">
    <location>
        <begin position="12"/>
        <end position="30"/>
    </location>
</feature>
<dbReference type="AlphaFoldDB" id="A0A4C1TUI4"/>
<dbReference type="Proteomes" id="UP000299102">
    <property type="component" value="Unassembled WGS sequence"/>
</dbReference>
<keyword evidence="1" id="KW-0812">Transmembrane</keyword>
<dbReference type="EMBL" id="BGZK01000088">
    <property type="protein sequence ID" value="GBP17568.1"/>
    <property type="molecule type" value="Genomic_DNA"/>
</dbReference>
<accession>A0A4C1TUI4</accession>
<proteinExistence type="predicted"/>
<gene>
    <name evidence="2" type="ORF">EVAR_12278_1</name>
</gene>
<keyword evidence="3" id="KW-1185">Reference proteome</keyword>
<evidence type="ECO:0000313" key="2">
    <source>
        <dbReference type="EMBL" id="GBP17568.1"/>
    </source>
</evidence>
<reference evidence="2 3" key="1">
    <citation type="journal article" date="2019" name="Commun. Biol.">
        <title>The bagworm genome reveals a unique fibroin gene that provides high tensile strength.</title>
        <authorList>
            <person name="Kono N."/>
            <person name="Nakamura H."/>
            <person name="Ohtoshi R."/>
            <person name="Tomita M."/>
            <person name="Numata K."/>
            <person name="Arakawa K."/>
        </authorList>
    </citation>
    <scope>NUCLEOTIDE SEQUENCE [LARGE SCALE GENOMIC DNA]</scope>
</reference>
<name>A0A4C1TUI4_EUMVA</name>
<dbReference type="OrthoDB" id="8190250at2759"/>
<evidence type="ECO:0000256" key="1">
    <source>
        <dbReference type="SAM" id="Phobius"/>
    </source>
</evidence>
<organism evidence="2 3">
    <name type="scientific">Eumeta variegata</name>
    <name type="common">Bagworm moth</name>
    <name type="synonym">Eumeta japonica</name>
    <dbReference type="NCBI Taxonomy" id="151549"/>
    <lineage>
        <taxon>Eukaryota</taxon>
        <taxon>Metazoa</taxon>
        <taxon>Ecdysozoa</taxon>
        <taxon>Arthropoda</taxon>
        <taxon>Hexapoda</taxon>
        <taxon>Insecta</taxon>
        <taxon>Pterygota</taxon>
        <taxon>Neoptera</taxon>
        <taxon>Endopterygota</taxon>
        <taxon>Lepidoptera</taxon>
        <taxon>Glossata</taxon>
        <taxon>Ditrysia</taxon>
        <taxon>Tineoidea</taxon>
        <taxon>Psychidae</taxon>
        <taxon>Oiketicinae</taxon>
        <taxon>Eumeta</taxon>
    </lineage>
</organism>
<evidence type="ECO:0000313" key="3">
    <source>
        <dbReference type="Proteomes" id="UP000299102"/>
    </source>
</evidence>
<comment type="caution">
    <text evidence="2">The sequence shown here is derived from an EMBL/GenBank/DDBJ whole genome shotgun (WGS) entry which is preliminary data.</text>
</comment>
<sequence>MPTAMNLATPTFMALGVAALALMLSVIVGVKKLASHDDHDDHQVIYAGHHGHHRRRREIDDAMPYQGWPEYVPKAEDPSRVIWDSHFLKPRDDGLVALYQRVCCARAFVHCPSDDASPAAKEAACGL</sequence>